<accession>A0AAU7KC23</accession>
<name>A0AAU7KC23_9GAMM</name>
<reference evidence="1" key="1">
    <citation type="submission" date="2022-06" db="EMBL/GenBank/DDBJ databases">
        <title>A novel DMS-producing enzyme.</title>
        <authorList>
            <person name="Zhang Y."/>
        </authorList>
    </citation>
    <scope>NUCLEOTIDE SEQUENCE</scope>
    <source>
        <strain evidence="1">RT37</strain>
    </source>
</reference>
<evidence type="ECO:0000313" key="1">
    <source>
        <dbReference type="EMBL" id="XBO69216.1"/>
    </source>
</evidence>
<sequence>MPLSNQISDCGGSFLCVGYNRPQDRAVPGDRFTHCWKNDAVDERGHWDRRDLLDTVMVMTHALSQDENIRVAEGMTDEQMNEVVFTPD</sequence>
<gene>
    <name evidence="1" type="ORF">NFG58_11265</name>
</gene>
<dbReference type="AlphaFoldDB" id="A0AAU7KC23"/>
<dbReference type="EMBL" id="CP098827">
    <property type="protein sequence ID" value="XBO69216.1"/>
    <property type="molecule type" value="Genomic_DNA"/>
</dbReference>
<organism evidence="1">
    <name type="scientific">Halomonas sp. RT37</name>
    <dbReference type="NCBI Taxonomy" id="2950872"/>
    <lineage>
        <taxon>Bacteria</taxon>
        <taxon>Pseudomonadati</taxon>
        <taxon>Pseudomonadota</taxon>
        <taxon>Gammaproteobacteria</taxon>
        <taxon>Oceanospirillales</taxon>
        <taxon>Halomonadaceae</taxon>
        <taxon>Halomonas</taxon>
    </lineage>
</organism>
<dbReference type="RefSeq" id="WP_348814335.1">
    <property type="nucleotide sequence ID" value="NZ_CP098827.1"/>
</dbReference>
<protein>
    <submittedName>
        <fullName evidence="1">Uncharacterized protein</fullName>
    </submittedName>
</protein>
<proteinExistence type="predicted"/>